<keyword evidence="2 4" id="KW-0238">DNA-binding</keyword>
<reference evidence="6 7" key="1">
    <citation type="submission" date="2023-02" db="EMBL/GenBank/DDBJ databases">
        <title>Genome sequence of Mucilaginibacter jinjuensis strain KACC 16571.</title>
        <authorList>
            <person name="Kim S."/>
            <person name="Heo J."/>
            <person name="Kwon S.-W."/>
        </authorList>
    </citation>
    <scope>NUCLEOTIDE SEQUENCE [LARGE SCALE GENOMIC DNA]</scope>
    <source>
        <strain evidence="6 7">KACC 16571</strain>
    </source>
</reference>
<dbReference type="PANTHER" id="PTHR47506:SF3">
    <property type="entry name" value="HTH-TYPE TRANSCRIPTIONAL REGULATOR LMRA"/>
    <property type="match status" value="1"/>
</dbReference>
<dbReference type="PANTHER" id="PTHR47506">
    <property type="entry name" value="TRANSCRIPTIONAL REGULATORY PROTEIN"/>
    <property type="match status" value="1"/>
</dbReference>
<dbReference type="Gene3D" id="1.10.357.10">
    <property type="entry name" value="Tetracycline Repressor, domain 2"/>
    <property type="match status" value="1"/>
</dbReference>
<proteinExistence type="predicted"/>
<dbReference type="SUPFAM" id="SSF46689">
    <property type="entry name" value="Homeodomain-like"/>
    <property type="match status" value="1"/>
</dbReference>
<accession>A0ABY7TEM7</accession>
<evidence type="ECO:0000256" key="2">
    <source>
        <dbReference type="ARBA" id="ARBA00023125"/>
    </source>
</evidence>
<keyword evidence="1" id="KW-0805">Transcription regulation</keyword>
<dbReference type="InterPro" id="IPR036271">
    <property type="entry name" value="Tet_transcr_reg_TetR-rel_C_sf"/>
</dbReference>
<organism evidence="6 7">
    <name type="scientific">Mucilaginibacter jinjuensis</name>
    <dbReference type="NCBI Taxonomy" id="1176721"/>
    <lineage>
        <taxon>Bacteria</taxon>
        <taxon>Pseudomonadati</taxon>
        <taxon>Bacteroidota</taxon>
        <taxon>Sphingobacteriia</taxon>
        <taxon>Sphingobacteriales</taxon>
        <taxon>Sphingobacteriaceae</taxon>
        <taxon>Mucilaginibacter</taxon>
    </lineage>
</organism>
<feature type="domain" description="HTH tetR-type" evidence="5">
    <location>
        <begin position="10"/>
        <end position="70"/>
    </location>
</feature>
<dbReference type="PROSITE" id="PS50977">
    <property type="entry name" value="HTH_TETR_2"/>
    <property type="match status" value="1"/>
</dbReference>
<evidence type="ECO:0000256" key="4">
    <source>
        <dbReference type="PROSITE-ProRule" id="PRU00335"/>
    </source>
</evidence>
<dbReference type="RefSeq" id="WP_273632997.1">
    <property type="nucleotide sequence ID" value="NZ_CP117167.1"/>
</dbReference>
<dbReference type="SUPFAM" id="SSF48498">
    <property type="entry name" value="Tetracyclin repressor-like, C-terminal domain"/>
    <property type="match status" value="1"/>
</dbReference>
<evidence type="ECO:0000259" key="5">
    <source>
        <dbReference type="PROSITE" id="PS50977"/>
    </source>
</evidence>
<dbReference type="InterPro" id="IPR009057">
    <property type="entry name" value="Homeodomain-like_sf"/>
</dbReference>
<protein>
    <submittedName>
        <fullName evidence="6">TetR/AcrR family transcriptional regulator</fullName>
    </submittedName>
</protein>
<dbReference type="Gene3D" id="1.10.10.60">
    <property type="entry name" value="Homeodomain-like"/>
    <property type="match status" value="1"/>
</dbReference>
<dbReference type="Proteomes" id="UP001216139">
    <property type="component" value="Chromosome"/>
</dbReference>
<gene>
    <name evidence="6" type="ORF">PQO05_11185</name>
</gene>
<dbReference type="InterPro" id="IPR001647">
    <property type="entry name" value="HTH_TetR"/>
</dbReference>
<evidence type="ECO:0000256" key="1">
    <source>
        <dbReference type="ARBA" id="ARBA00023015"/>
    </source>
</evidence>
<dbReference type="EMBL" id="CP117167">
    <property type="protein sequence ID" value="WCT14496.1"/>
    <property type="molecule type" value="Genomic_DNA"/>
</dbReference>
<name>A0ABY7TEM7_9SPHI</name>
<evidence type="ECO:0000256" key="3">
    <source>
        <dbReference type="ARBA" id="ARBA00023163"/>
    </source>
</evidence>
<sequence>MSAPISAKEDLIQEQILTAAKHLFQVYGLAKVTMDDVAKAIGKGRSSLYYYYKNKDEIFDAVFNVEMHEMLTAMEMAANQAKTVEEKINAFFITKLKVVKEKGAFFSAIRAGMDAEALTAFQKTKIVHHNTIMKMEGALLTRILNEGIKRGELKAIKENEMDILIFILLSSIRGIRNEINLVDNATEFEPTIAQFTGLMMNGLKK</sequence>
<evidence type="ECO:0000313" key="7">
    <source>
        <dbReference type="Proteomes" id="UP001216139"/>
    </source>
</evidence>
<dbReference type="Pfam" id="PF00440">
    <property type="entry name" value="TetR_N"/>
    <property type="match status" value="1"/>
</dbReference>
<feature type="DNA-binding region" description="H-T-H motif" evidence="4">
    <location>
        <begin position="33"/>
        <end position="52"/>
    </location>
</feature>
<keyword evidence="7" id="KW-1185">Reference proteome</keyword>
<dbReference type="PRINTS" id="PR00455">
    <property type="entry name" value="HTHTETR"/>
</dbReference>
<evidence type="ECO:0000313" key="6">
    <source>
        <dbReference type="EMBL" id="WCT14496.1"/>
    </source>
</evidence>
<keyword evidence="3" id="KW-0804">Transcription</keyword>